<evidence type="ECO:0000313" key="3">
    <source>
        <dbReference type="EMBL" id="RKS53007.1"/>
    </source>
</evidence>
<dbReference type="EMBL" id="RBLG01000002">
    <property type="protein sequence ID" value="RKS53007.1"/>
    <property type="molecule type" value="Genomic_DNA"/>
</dbReference>
<feature type="transmembrane region" description="Helical" evidence="1">
    <location>
        <begin position="91"/>
        <end position="107"/>
    </location>
</feature>
<dbReference type="Pfam" id="PF01569">
    <property type="entry name" value="PAP2"/>
    <property type="match status" value="1"/>
</dbReference>
<protein>
    <submittedName>
        <fullName evidence="3">Undecaprenyl-diphosphatase</fullName>
    </submittedName>
</protein>
<name>A0A495PS25_9FLAO</name>
<feature type="domain" description="Phosphatidic acid phosphatase type 2/haloperoxidase" evidence="2">
    <location>
        <begin position="115"/>
        <end position="227"/>
    </location>
</feature>
<feature type="transmembrane region" description="Helical" evidence="1">
    <location>
        <begin position="212"/>
        <end position="233"/>
    </location>
</feature>
<proteinExistence type="predicted"/>
<keyword evidence="1" id="KW-0812">Transmembrane</keyword>
<evidence type="ECO:0000259" key="2">
    <source>
        <dbReference type="SMART" id="SM00014"/>
    </source>
</evidence>
<dbReference type="PANTHER" id="PTHR14969">
    <property type="entry name" value="SPHINGOSINE-1-PHOSPHATE PHOSPHOHYDROLASE"/>
    <property type="match status" value="1"/>
</dbReference>
<accession>A0A495PS25</accession>
<dbReference type="Gene3D" id="1.20.144.10">
    <property type="entry name" value="Phosphatidic acid phosphatase type 2/haloperoxidase"/>
    <property type="match status" value="1"/>
</dbReference>
<keyword evidence="4" id="KW-1185">Reference proteome</keyword>
<dbReference type="PANTHER" id="PTHR14969:SF13">
    <property type="entry name" value="AT30094P"/>
    <property type="match status" value="1"/>
</dbReference>
<dbReference type="RefSeq" id="WP_121345041.1">
    <property type="nucleotide sequence ID" value="NZ_RBLG01000002.1"/>
</dbReference>
<dbReference type="AlphaFoldDB" id="A0A495PS25"/>
<organism evidence="3 4">
    <name type="scientific">Gillisia mitskevichiae</name>
    <dbReference type="NCBI Taxonomy" id="270921"/>
    <lineage>
        <taxon>Bacteria</taxon>
        <taxon>Pseudomonadati</taxon>
        <taxon>Bacteroidota</taxon>
        <taxon>Flavobacteriia</taxon>
        <taxon>Flavobacteriales</taxon>
        <taxon>Flavobacteriaceae</taxon>
        <taxon>Gillisia</taxon>
    </lineage>
</organism>
<sequence>MKEKIIDFLRELEFILKDKFHQYNHKLPYIISIILALIVVVVGINVFVELTNTLNSDLITKYDAAVTKYVTSFRTPQLNKILQFITNLGDLYGYIVITTICSLWFYFKFKNWRYVLQLVFVIIVSGLSNLALKEVINRARPTAEHLVSVQTLSYPSGHAMSATAFYGFLIYLFYFLKINKGLKAALIFICSFLIVSIGLSRIYLGVHFPSDIAGGIIAGTIWVMFCILIFNIIDLFRREEERTS</sequence>
<evidence type="ECO:0000313" key="4">
    <source>
        <dbReference type="Proteomes" id="UP000276282"/>
    </source>
</evidence>
<dbReference type="SUPFAM" id="SSF48317">
    <property type="entry name" value="Acid phosphatase/Vanadium-dependent haloperoxidase"/>
    <property type="match status" value="1"/>
</dbReference>
<gene>
    <name evidence="3" type="ORF">BC962_1252</name>
</gene>
<feature type="transmembrane region" description="Helical" evidence="1">
    <location>
        <begin position="114"/>
        <end position="132"/>
    </location>
</feature>
<dbReference type="CDD" id="cd03392">
    <property type="entry name" value="PAP2_like_2"/>
    <property type="match status" value="1"/>
</dbReference>
<dbReference type="InterPro" id="IPR000326">
    <property type="entry name" value="PAP2/HPO"/>
</dbReference>
<feature type="transmembrane region" description="Helical" evidence="1">
    <location>
        <begin position="27"/>
        <end position="48"/>
    </location>
</feature>
<reference evidence="3 4" key="1">
    <citation type="submission" date="2018-10" db="EMBL/GenBank/DDBJ databases">
        <title>Genomic Encyclopedia of Archaeal and Bacterial Type Strains, Phase II (KMG-II): from individual species to whole genera.</title>
        <authorList>
            <person name="Goeker M."/>
        </authorList>
    </citation>
    <scope>NUCLEOTIDE SEQUENCE [LARGE SCALE GENOMIC DNA]</scope>
    <source>
        <strain evidence="3 4">DSM 19839</strain>
    </source>
</reference>
<keyword evidence="1" id="KW-1133">Transmembrane helix</keyword>
<keyword evidence="1" id="KW-0472">Membrane</keyword>
<feature type="transmembrane region" description="Helical" evidence="1">
    <location>
        <begin position="152"/>
        <end position="174"/>
    </location>
</feature>
<feature type="transmembrane region" description="Helical" evidence="1">
    <location>
        <begin position="186"/>
        <end position="206"/>
    </location>
</feature>
<dbReference type="InterPro" id="IPR036938">
    <property type="entry name" value="PAP2/HPO_sf"/>
</dbReference>
<dbReference type="SMART" id="SM00014">
    <property type="entry name" value="acidPPc"/>
    <property type="match status" value="1"/>
</dbReference>
<dbReference type="Proteomes" id="UP000276282">
    <property type="component" value="Unassembled WGS sequence"/>
</dbReference>
<comment type="caution">
    <text evidence="3">The sequence shown here is derived from an EMBL/GenBank/DDBJ whole genome shotgun (WGS) entry which is preliminary data.</text>
</comment>
<dbReference type="OrthoDB" id="9773582at2"/>
<evidence type="ECO:0000256" key="1">
    <source>
        <dbReference type="SAM" id="Phobius"/>
    </source>
</evidence>